<dbReference type="AlphaFoldDB" id="A0A2S4RPW3"/>
<evidence type="ECO:0008006" key="4">
    <source>
        <dbReference type="Google" id="ProtNLM"/>
    </source>
</evidence>
<dbReference type="RefSeq" id="WP_103776760.1">
    <property type="nucleotide sequence ID" value="NZ_PQLX01000020.1"/>
</dbReference>
<name>A0A2S4RPW3_CITAM</name>
<feature type="chain" id="PRO_5015621694" description="Fimbrial protein" evidence="1">
    <location>
        <begin position="23"/>
        <end position="181"/>
    </location>
</feature>
<proteinExistence type="predicted"/>
<evidence type="ECO:0000313" key="2">
    <source>
        <dbReference type="EMBL" id="POU59111.1"/>
    </source>
</evidence>
<sequence length="181" mass="19612">MKNKFRCYFFIFLIFNSFYSDAEQASYAKLIPITAIFVAPPCNVSFSDGGSNLEINLGDISIGEKMHPPFSLNIDCKYSRQASIYAEVVTGSLSADDRELIHMQDEVTGNFTNAYLSLKDGSQPGNIEFNTVPGANSGTPICSGDLTRTCVITPVTTVKSGSAIVAGTRLMAAIRFTIENP</sequence>
<organism evidence="2 3">
    <name type="scientific">Citrobacter amalonaticus</name>
    <dbReference type="NCBI Taxonomy" id="35703"/>
    <lineage>
        <taxon>Bacteria</taxon>
        <taxon>Pseudomonadati</taxon>
        <taxon>Pseudomonadota</taxon>
        <taxon>Gammaproteobacteria</taxon>
        <taxon>Enterobacterales</taxon>
        <taxon>Enterobacteriaceae</taxon>
        <taxon>Citrobacter</taxon>
    </lineage>
</organism>
<feature type="signal peptide" evidence="1">
    <location>
        <begin position="1"/>
        <end position="22"/>
    </location>
</feature>
<dbReference type="Proteomes" id="UP000237003">
    <property type="component" value="Unassembled WGS sequence"/>
</dbReference>
<evidence type="ECO:0000256" key="1">
    <source>
        <dbReference type="SAM" id="SignalP"/>
    </source>
</evidence>
<keyword evidence="1" id="KW-0732">Signal</keyword>
<dbReference type="EMBL" id="PQLX01000020">
    <property type="protein sequence ID" value="POU59111.1"/>
    <property type="molecule type" value="Genomic_DNA"/>
</dbReference>
<reference evidence="2 3" key="1">
    <citation type="submission" date="2018-01" db="EMBL/GenBank/DDBJ databases">
        <title>Complete genome sequences of 14 Citrobacter spp. isolated from plant in Canada.</title>
        <authorList>
            <person name="Bhandare S.G."/>
            <person name="Colavecchio A."/>
            <person name="Jeukens J."/>
            <person name="Emond-Rheault J.-G."/>
            <person name="Freschi L."/>
            <person name="Hamel J."/>
            <person name="Kukavica-Ibrulj I."/>
            <person name="Levesque R."/>
            <person name="Goodridge L."/>
        </authorList>
    </citation>
    <scope>NUCLEOTIDE SEQUENCE [LARGE SCALE GENOMIC DNA]</scope>
    <source>
        <strain evidence="2 3">S1285</strain>
    </source>
</reference>
<dbReference type="InterPro" id="IPR008966">
    <property type="entry name" value="Adhesion_dom_sf"/>
</dbReference>
<accession>A0A2S4RPW3</accession>
<dbReference type="SUPFAM" id="SSF49401">
    <property type="entry name" value="Bacterial adhesins"/>
    <property type="match status" value="1"/>
</dbReference>
<gene>
    <name evidence="2" type="ORF">C3430_26925</name>
</gene>
<protein>
    <recommendedName>
        <fullName evidence="4">Fimbrial protein</fullName>
    </recommendedName>
</protein>
<comment type="caution">
    <text evidence="2">The sequence shown here is derived from an EMBL/GenBank/DDBJ whole genome shotgun (WGS) entry which is preliminary data.</text>
</comment>
<evidence type="ECO:0000313" key="3">
    <source>
        <dbReference type="Proteomes" id="UP000237003"/>
    </source>
</evidence>